<evidence type="ECO:0000313" key="1">
    <source>
        <dbReference type="EMBL" id="CAH3184397.1"/>
    </source>
</evidence>
<dbReference type="EMBL" id="CALNXI010002191">
    <property type="protein sequence ID" value="CAH3184397.1"/>
    <property type="molecule type" value="Genomic_DNA"/>
</dbReference>
<gene>
    <name evidence="1" type="ORF">PEVE_00015440</name>
</gene>
<evidence type="ECO:0000313" key="2">
    <source>
        <dbReference type="Proteomes" id="UP001159427"/>
    </source>
</evidence>
<proteinExistence type="predicted"/>
<dbReference type="Proteomes" id="UP001159427">
    <property type="component" value="Unassembled WGS sequence"/>
</dbReference>
<name>A0ABN8RY42_9CNID</name>
<sequence length="107" mass="12480">MHQKNSWKLASKVYAPAWAFAEKKDDYCTARPSSLIDKLLSYILQVRRLSQGHEYQPSCIIAMDETPVWDDMVLNTTYLNSMVSGWLVVSKNLQKRETCDRNRERPL</sequence>
<accession>A0ABN8RY42</accession>
<protein>
    <submittedName>
        <fullName evidence="1">Uncharacterized protein</fullName>
    </submittedName>
</protein>
<reference evidence="1 2" key="1">
    <citation type="submission" date="2022-05" db="EMBL/GenBank/DDBJ databases">
        <authorList>
            <consortium name="Genoscope - CEA"/>
            <person name="William W."/>
        </authorList>
    </citation>
    <scope>NUCLEOTIDE SEQUENCE [LARGE SCALE GENOMIC DNA]</scope>
</reference>
<keyword evidence="2" id="KW-1185">Reference proteome</keyword>
<comment type="caution">
    <text evidence="1">The sequence shown here is derived from an EMBL/GenBank/DDBJ whole genome shotgun (WGS) entry which is preliminary data.</text>
</comment>
<organism evidence="1 2">
    <name type="scientific">Porites evermanni</name>
    <dbReference type="NCBI Taxonomy" id="104178"/>
    <lineage>
        <taxon>Eukaryota</taxon>
        <taxon>Metazoa</taxon>
        <taxon>Cnidaria</taxon>
        <taxon>Anthozoa</taxon>
        <taxon>Hexacorallia</taxon>
        <taxon>Scleractinia</taxon>
        <taxon>Fungiina</taxon>
        <taxon>Poritidae</taxon>
        <taxon>Porites</taxon>
    </lineage>
</organism>